<comment type="caution">
    <text evidence="1">The sequence shown here is derived from an EMBL/GenBank/DDBJ whole genome shotgun (WGS) entry which is preliminary data.</text>
</comment>
<gene>
    <name evidence="1" type="ORF">HPB47_000872</name>
</gene>
<organism evidence="1 2">
    <name type="scientific">Ixodes persulcatus</name>
    <name type="common">Taiga tick</name>
    <dbReference type="NCBI Taxonomy" id="34615"/>
    <lineage>
        <taxon>Eukaryota</taxon>
        <taxon>Metazoa</taxon>
        <taxon>Ecdysozoa</taxon>
        <taxon>Arthropoda</taxon>
        <taxon>Chelicerata</taxon>
        <taxon>Arachnida</taxon>
        <taxon>Acari</taxon>
        <taxon>Parasitiformes</taxon>
        <taxon>Ixodida</taxon>
        <taxon>Ixodoidea</taxon>
        <taxon>Ixodidae</taxon>
        <taxon>Ixodinae</taxon>
        <taxon>Ixodes</taxon>
    </lineage>
</organism>
<keyword evidence="2" id="KW-1185">Reference proteome</keyword>
<accession>A0AC60PRD1</accession>
<dbReference type="EMBL" id="JABSTQ010010111">
    <property type="protein sequence ID" value="KAG0423356.1"/>
    <property type="molecule type" value="Genomic_DNA"/>
</dbReference>
<protein>
    <submittedName>
        <fullName evidence="1">Uncharacterized protein</fullName>
    </submittedName>
</protein>
<evidence type="ECO:0000313" key="2">
    <source>
        <dbReference type="Proteomes" id="UP000805193"/>
    </source>
</evidence>
<evidence type="ECO:0000313" key="1">
    <source>
        <dbReference type="EMBL" id="KAG0423356.1"/>
    </source>
</evidence>
<dbReference type="Proteomes" id="UP000805193">
    <property type="component" value="Unassembled WGS sequence"/>
</dbReference>
<sequence>MASALHKHQDGGALNNIGEESADTLSQWLSTNDASPTSCGSAEMMEDPVLVTEKEIRQWYKGFVKDCPSGHLTEQGFLRIYKLFFPQGDPSKFTSLIFRVFDENKDGAIEFEEFIRALSVTSRGNVEEKLDWAFRLYDVDSDGYITREEMYNIVDAIYQMLGNQAKDNAEESPRERVDKIFEQLDKNHDNQLTLDEFKEGSKQDPKIVQALSLYSA</sequence>
<name>A0AC60PRD1_IXOPE</name>
<proteinExistence type="predicted"/>
<reference evidence="1 2" key="1">
    <citation type="journal article" date="2020" name="Cell">
        <title>Large-Scale Comparative Analyses of Tick Genomes Elucidate Their Genetic Diversity and Vector Capacities.</title>
        <authorList>
            <consortium name="Tick Genome and Microbiome Consortium (TIGMIC)"/>
            <person name="Jia N."/>
            <person name="Wang J."/>
            <person name="Shi W."/>
            <person name="Du L."/>
            <person name="Sun Y."/>
            <person name="Zhan W."/>
            <person name="Jiang J.F."/>
            <person name="Wang Q."/>
            <person name="Zhang B."/>
            <person name="Ji P."/>
            <person name="Bell-Sakyi L."/>
            <person name="Cui X.M."/>
            <person name="Yuan T.T."/>
            <person name="Jiang B.G."/>
            <person name="Yang W.F."/>
            <person name="Lam T.T."/>
            <person name="Chang Q.C."/>
            <person name="Ding S.J."/>
            <person name="Wang X.J."/>
            <person name="Zhu J.G."/>
            <person name="Ruan X.D."/>
            <person name="Zhao L."/>
            <person name="Wei J.T."/>
            <person name="Ye R.Z."/>
            <person name="Que T.C."/>
            <person name="Du C.H."/>
            <person name="Zhou Y.H."/>
            <person name="Cheng J.X."/>
            <person name="Dai P.F."/>
            <person name="Guo W.B."/>
            <person name="Han X.H."/>
            <person name="Huang E.J."/>
            <person name="Li L.F."/>
            <person name="Wei W."/>
            <person name="Gao Y.C."/>
            <person name="Liu J.Z."/>
            <person name="Shao H.Z."/>
            <person name="Wang X."/>
            <person name="Wang C.C."/>
            <person name="Yang T.C."/>
            <person name="Huo Q.B."/>
            <person name="Li W."/>
            <person name="Chen H.Y."/>
            <person name="Chen S.E."/>
            <person name="Zhou L.G."/>
            <person name="Ni X.B."/>
            <person name="Tian J.H."/>
            <person name="Sheng Y."/>
            <person name="Liu T."/>
            <person name="Pan Y.S."/>
            <person name="Xia L.Y."/>
            <person name="Li J."/>
            <person name="Zhao F."/>
            <person name="Cao W.C."/>
        </authorList>
    </citation>
    <scope>NUCLEOTIDE SEQUENCE [LARGE SCALE GENOMIC DNA]</scope>
    <source>
        <strain evidence="1">Iper-2018</strain>
    </source>
</reference>